<keyword evidence="4" id="KW-1185">Reference proteome</keyword>
<dbReference type="PANTHER" id="PTHR46599:SF3">
    <property type="entry name" value="PIGGYBAC TRANSPOSABLE ELEMENT-DERIVED PROTEIN 4"/>
    <property type="match status" value="1"/>
</dbReference>
<evidence type="ECO:0000256" key="1">
    <source>
        <dbReference type="SAM" id="MobiDB-lite"/>
    </source>
</evidence>
<reference evidence="3 4" key="1">
    <citation type="journal article" date="2021" name="Elife">
        <title>Chloroplast acquisition without the gene transfer in kleptoplastic sea slugs, Plakobranchus ocellatus.</title>
        <authorList>
            <person name="Maeda T."/>
            <person name="Takahashi S."/>
            <person name="Yoshida T."/>
            <person name="Shimamura S."/>
            <person name="Takaki Y."/>
            <person name="Nagai Y."/>
            <person name="Toyoda A."/>
            <person name="Suzuki Y."/>
            <person name="Arimoto A."/>
            <person name="Ishii H."/>
            <person name="Satoh N."/>
            <person name="Nishiyama T."/>
            <person name="Hasebe M."/>
            <person name="Maruyama T."/>
            <person name="Minagawa J."/>
            <person name="Obokata J."/>
            <person name="Shigenobu S."/>
        </authorList>
    </citation>
    <scope>NUCLEOTIDE SEQUENCE [LARGE SCALE GENOMIC DNA]</scope>
</reference>
<proteinExistence type="predicted"/>
<dbReference type="PANTHER" id="PTHR46599">
    <property type="entry name" value="PIGGYBAC TRANSPOSABLE ELEMENT-DERIVED PROTEIN 4"/>
    <property type="match status" value="1"/>
</dbReference>
<dbReference type="Proteomes" id="UP000735302">
    <property type="component" value="Unassembled WGS sequence"/>
</dbReference>
<feature type="domain" description="PiggyBac transposable element-derived protein" evidence="2">
    <location>
        <begin position="78"/>
        <end position="365"/>
    </location>
</feature>
<evidence type="ECO:0000313" key="4">
    <source>
        <dbReference type="Proteomes" id="UP000735302"/>
    </source>
</evidence>
<dbReference type="InterPro" id="IPR029526">
    <property type="entry name" value="PGBD"/>
</dbReference>
<feature type="compositionally biased region" description="Low complexity" evidence="1">
    <location>
        <begin position="36"/>
        <end position="50"/>
    </location>
</feature>
<protein>
    <submittedName>
        <fullName evidence="3">PiggyBac transposable element-derived protein 4-like</fullName>
    </submittedName>
</protein>
<dbReference type="EMBL" id="BLXT01003739">
    <property type="protein sequence ID" value="GFO04588.1"/>
    <property type="molecule type" value="Genomic_DNA"/>
</dbReference>
<feature type="region of interest" description="Disordered" evidence="1">
    <location>
        <begin position="1"/>
        <end position="54"/>
    </location>
</feature>
<feature type="compositionally biased region" description="Acidic residues" evidence="1">
    <location>
        <begin position="1"/>
        <end position="16"/>
    </location>
</feature>
<sequence length="392" mass="45004">MEDQNSDTELAYESDVDLNINDKDEEADNAHDDGDAAAAAPAEGAADPGGWMAQPSDVVMQDFQQQPGPRHNLDASACPIHFFFLMFPLALFEVFVTETNCYAEQCIAQHPNSSWYPTWIEEMRAFLAIQIFFGIPPRPRLWMYWSEDPRFHDSYISSIMTIARFKNLSQYFHCRDTSNAPRRDQPAFDPLFKVRNIVSKTQETFRAHFQAQRELSVDEAMVGFKGRLSFKQYMPKKPMKWGIKVWTVSDARLGYCLGYDIYTGKASRRDPHRPLGFEVVDNLCQPHYSLGHHVYMDRFFSSVELAEHLLQNNTYMCSTIVSNRTGLPPVVKRKLKTRGELVQRQKNNLVATSFHDKRTITLLSSNQLMGTAPDGRPHQLVTTIATWEVWMS</sequence>
<accession>A0AAV4ADF1</accession>
<dbReference type="AlphaFoldDB" id="A0AAV4ADF1"/>
<comment type="caution">
    <text evidence="3">The sequence shown here is derived from an EMBL/GenBank/DDBJ whole genome shotgun (WGS) entry which is preliminary data.</text>
</comment>
<gene>
    <name evidence="3" type="ORF">PoB_003109300</name>
</gene>
<evidence type="ECO:0000313" key="3">
    <source>
        <dbReference type="EMBL" id="GFO04588.1"/>
    </source>
</evidence>
<name>A0AAV4ADF1_9GAST</name>
<evidence type="ECO:0000259" key="2">
    <source>
        <dbReference type="Pfam" id="PF13843"/>
    </source>
</evidence>
<organism evidence="3 4">
    <name type="scientific">Plakobranchus ocellatus</name>
    <dbReference type="NCBI Taxonomy" id="259542"/>
    <lineage>
        <taxon>Eukaryota</taxon>
        <taxon>Metazoa</taxon>
        <taxon>Spiralia</taxon>
        <taxon>Lophotrochozoa</taxon>
        <taxon>Mollusca</taxon>
        <taxon>Gastropoda</taxon>
        <taxon>Heterobranchia</taxon>
        <taxon>Euthyneura</taxon>
        <taxon>Panpulmonata</taxon>
        <taxon>Sacoglossa</taxon>
        <taxon>Placobranchoidea</taxon>
        <taxon>Plakobranchidae</taxon>
        <taxon>Plakobranchus</taxon>
    </lineage>
</organism>
<dbReference type="Pfam" id="PF13843">
    <property type="entry name" value="DDE_Tnp_1_7"/>
    <property type="match status" value="1"/>
</dbReference>